<geneLocation type="plasmid" evidence="1 2">
    <name>unnamed</name>
</geneLocation>
<evidence type="ECO:0000313" key="2">
    <source>
        <dbReference type="Proteomes" id="UP000252038"/>
    </source>
</evidence>
<evidence type="ECO:0000313" key="1">
    <source>
        <dbReference type="EMBL" id="AXE37137.1"/>
    </source>
</evidence>
<dbReference type="RefSeq" id="WP_114074571.1">
    <property type="nucleotide sequence ID" value="NZ_CP029555.1"/>
</dbReference>
<keyword evidence="1" id="KW-0614">Plasmid</keyword>
<accession>A0A344UPD9</accession>
<reference evidence="1 2" key="1">
    <citation type="submission" date="2018-05" db="EMBL/GenBank/DDBJ databases">
        <title>Genome sequencing, assembly and analysis of the novel insecticidal bacterium, Chromobacterium phragmitis.</title>
        <authorList>
            <person name="Sparks M.E."/>
            <person name="Blackburn M.B."/>
            <person name="Gundersen-Rindal D.E."/>
        </authorList>
    </citation>
    <scope>NUCLEOTIDE SEQUENCE [LARGE SCALE GENOMIC DNA]</scope>
    <source>
        <strain evidence="1">IIBBL 274-1</strain>
        <plasmid evidence="1 2">unnamed</plasmid>
    </source>
</reference>
<dbReference type="KEGG" id="chrb:DK843_22565"/>
<proteinExistence type="predicted"/>
<organism evidence="1 2">
    <name type="scientific">Chromobacterium phragmitis</name>
    <dbReference type="NCBI Taxonomy" id="2202141"/>
    <lineage>
        <taxon>Bacteria</taxon>
        <taxon>Pseudomonadati</taxon>
        <taxon>Pseudomonadota</taxon>
        <taxon>Betaproteobacteria</taxon>
        <taxon>Neisseriales</taxon>
        <taxon>Chromobacteriaceae</taxon>
        <taxon>Chromobacterium</taxon>
    </lineage>
</organism>
<sequence>MPNHTNTSALSDPAAHDYAQQFGQWLKRDVSLYEHRFEDKATGWSIRYRCSGWTVFGPNLMRGGNFVKPYASGLPSAAKARAMFEALWPHYRP</sequence>
<dbReference type="EMBL" id="CP029555">
    <property type="protein sequence ID" value="AXE37137.1"/>
    <property type="molecule type" value="Genomic_DNA"/>
</dbReference>
<dbReference type="AlphaFoldDB" id="A0A344UPD9"/>
<name>A0A344UPD9_9NEIS</name>
<protein>
    <submittedName>
        <fullName evidence="1">Uncharacterized protein</fullName>
    </submittedName>
</protein>
<dbReference type="Proteomes" id="UP000252038">
    <property type="component" value="Plasmid unnamed"/>
</dbReference>
<gene>
    <name evidence="1" type="ORF">DK843_22565</name>
</gene>